<dbReference type="EMBL" id="JAATOP010000004">
    <property type="protein sequence ID" value="NIY72224.1"/>
    <property type="molecule type" value="Genomic_DNA"/>
</dbReference>
<comment type="catalytic activity">
    <reaction evidence="1">
        <text>Hydrolyzes the link between N-acetylmuramoyl residues and L-amino acid residues in certain cell-wall glycopeptides.</text>
        <dbReference type="EC" id="3.5.1.28"/>
    </reaction>
</comment>
<keyword evidence="4" id="KW-0961">Cell wall biogenesis/degradation</keyword>
<proteinExistence type="predicted"/>
<comment type="caution">
    <text evidence="6">The sequence shown here is derived from an EMBL/GenBank/DDBJ whole genome shotgun (WGS) entry which is preliminary data.</text>
</comment>
<evidence type="ECO:0000256" key="3">
    <source>
        <dbReference type="ARBA" id="ARBA00022801"/>
    </source>
</evidence>
<dbReference type="InterPro" id="IPR036505">
    <property type="entry name" value="Amidase/PGRP_sf"/>
</dbReference>
<evidence type="ECO:0000313" key="6">
    <source>
        <dbReference type="EMBL" id="NIY72224.1"/>
    </source>
</evidence>
<keyword evidence="3" id="KW-0378">Hydrolase</keyword>
<dbReference type="CDD" id="cd06583">
    <property type="entry name" value="PGRP"/>
    <property type="match status" value="1"/>
</dbReference>
<organism evidence="6 7">
    <name type="scientific">Marivivens donghaensis</name>
    <dbReference type="NCBI Taxonomy" id="1699413"/>
    <lineage>
        <taxon>Bacteria</taxon>
        <taxon>Pseudomonadati</taxon>
        <taxon>Pseudomonadota</taxon>
        <taxon>Alphaproteobacteria</taxon>
        <taxon>Rhodobacterales</taxon>
        <taxon>Paracoccaceae</taxon>
        <taxon>Marivivens group</taxon>
        <taxon>Marivivens</taxon>
    </lineage>
</organism>
<evidence type="ECO:0000256" key="2">
    <source>
        <dbReference type="ARBA" id="ARBA00011901"/>
    </source>
</evidence>
<gene>
    <name evidence="6" type="ORF">HCZ30_07220</name>
</gene>
<feature type="domain" description="N-acetylmuramoyl-L-alanine amidase" evidence="5">
    <location>
        <begin position="8"/>
        <end position="141"/>
    </location>
</feature>
<dbReference type="PANTHER" id="PTHR30417:SF1">
    <property type="entry name" value="N-ACETYLMURAMOYL-L-ALANINE AMIDASE AMID"/>
    <property type="match status" value="1"/>
</dbReference>
<evidence type="ECO:0000259" key="5">
    <source>
        <dbReference type="SMART" id="SM00644"/>
    </source>
</evidence>
<dbReference type="Gene3D" id="3.40.80.10">
    <property type="entry name" value="Peptidoglycan recognition protein-like"/>
    <property type="match status" value="1"/>
</dbReference>
<protein>
    <recommendedName>
        <fullName evidence="2">N-acetylmuramoyl-L-alanine amidase</fullName>
        <ecNumber evidence="2">3.5.1.28</ecNumber>
    </recommendedName>
</protein>
<dbReference type="Pfam" id="PF01510">
    <property type="entry name" value="Amidase_2"/>
    <property type="match status" value="1"/>
</dbReference>
<evidence type="ECO:0000256" key="4">
    <source>
        <dbReference type="ARBA" id="ARBA00023316"/>
    </source>
</evidence>
<reference evidence="6 7" key="1">
    <citation type="submission" date="2020-03" db="EMBL/GenBank/DDBJ databases">
        <title>Bacterial isolates of synthetic phycosphere.</title>
        <authorList>
            <person name="Fu H."/>
            <person name="Moran M.A."/>
        </authorList>
    </citation>
    <scope>NUCLEOTIDE SEQUENCE [LARGE SCALE GENOMIC DNA]</scope>
    <source>
        <strain evidence="6 7">HF1</strain>
    </source>
</reference>
<sequence length="223" mass="24706">MILRQVTSPNFGPRRENARPDLVVIHYTAMADCAAAERTLCNPELEVSAHYLISEGGEVIQLVPEDQRAWHAGAGQWGSVTDVNSRSIGIELSNIGTAPFAAKQMDALEDLLRGIVDRWDVRPERVIGHSDLAPHRKIDPGARFDWNRLARQGLAIRAAETEVATDDLEGDLLNALRNVGYADHPLGVLLPAFRLRHRQRYDGPADLTDLRLASYLAETYPAL</sequence>
<dbReference type="PANTHER" id="PTHR30417">
    <property type="entry name" value="N-ACETYLMURAMOYL-L-ALANINE AMIDASE AMID"/>
    <property type="match status" value="1"/>
</dbReference>
<keyword evidence="7" id="KW-1185">Reference proteome</keyword>
<dbReference type="Proteomes" id="UP000709466">
    <property type="component" value="Unassembled WGS sequence"/>
</dbReference>
<name>A0ABX0VVV7_9RHOB</name>
<dbReference type="InterPro" id="IPR002502">
    <property type="entry name" value="Amidase_domain"/>
</dbReference>
<dbReference type="InterPro" id="IPR051206">
    <property type="entry name" value="NAMLAA_amidase_2"/>
</dbReference>
<evidence type="ECO:0000256" key="1">
    <source>
        <dbReference type="ARBA" id="ARBA00001561"/>
    </source>
</evidence>
<dbReference type="EC" id="3.5.1.28" evidence="2"/>
<evidence type="ECO:0000313" key="7">
    <source>
        <dbReference type="Proteomes" id="UP000709466"/>
    </source>
</evidence>
<dbReference type="SUPFAM" id="SSF55846">
    <property type="entry name" value="N-acetylmuramoyl-L-alanine amidase-like"/>
    <property type="match status" value="1"/>
</dbReference>
<dbReference type="SMART" id="SM00644">
    <property type="entry name" value="Ami_2"/>
    <property type="match status" value="1"/>
</dbReference>
<accession>A0ABX0VVV7</accession>